<dbReference type="Pfam" id="PF00593">
    <property type="entry name" value="TonB_dep_Rec_b-barrel"/>
    <property type="match status" value="1"/>
</dbReference>
<dbReference type="InterPro" id="IPR036942">
    <property type="entry name" value="Beta-barrel_TonB_sf"/>
</dbReference>
<comment type="subcellular location">
    <subcellularLocation>
        <location evidence="1 8">Cell outer membrane</location>
        <topology evidence="1 8">Multi-pass membrane protein</topology>
    </subcellularLocation>
</comment>
<organism evidence="13 14">
    <name type="scientific">Porphyromonas endodontalis (strain ATCC 35406 / DSM 24491 / JCM 8526 / CCUG 16442 / BCRC 14492 / NCTC 13058 / HG 370)</name>
    <name type="common">Bacteroides endodontalis</name>
    <dbReference type="NCBI Taxonomy" id="553175"/>
    <lineage>
        <taxon>Bacteria</taxon>
        <taxon>Pseudomonadati</taxon>
        <taxon>Bacteroidota</taxon>
        <taxon>Bacteroidia</taxon>
        <taxon>Bacteroidales</taxon>
        <taxon>Porphyromonadaceae</taxon>
        <taxon>Porphyromonas</taxon>
    </lineage>
</organism>
<keyword evidence="13" id="KW-0675">Receptor</keyword>
<name>C3J9G0_POREA</name>
<dbReference type="InterPro" id="IPR037066">
    <property type="entry name" value="Plug_dom_sf"/>
</dbReference>
<feature type="domain" description="TonB-dependent receptor plug" evidence="12">
    <location>
        <begin position="134"/>
        <end position="237"/>
    </location>
</feature>
<dbReference type="PANTHER" id="PTHR30069:SF57">
    <property type="entry name" value="TONB-DEPENDENT RECEPTOR"/>
    <property type="match status" value="1"/>
</dbReference>
<evidence type="ECO:0000259" key="12">
    <source>
        <dbReference type="Pfam" id="PF07715"/>
    </source>
</evidence>
<dbReference type="STRING" id="553175.POREN0001_1104"/>
<keyword evidence="10" id="KW-0732">Signal</keyword>
<evidence type="ECO:0000256" key="3">
    <source>
        <dbReference type="ARBA" id="ARBA00022452"/>
    </source>
</evidence>
<keyword evidence="6 8" id="KW-0472">Membrane</keyword>
<reference evidence="13 14" key="1">
    <citation type="submission" date="2009-04" db="EMBL/GenBank/DDBJ databases">
        <authorList>
            <person name="Sebastian Y."/>
            <person name="Madupu R."/>
            <person name="Durkin A.S."/>
            <person name="Torralba M."/>
            <person name="Methe B."/>
            <person name="Sutton G.G."/>
            <person name="Strausberg R.L."/>
            <person name="Nelson K.E."/>
        </authorList>
    </citation>
    <scope>NUCLEOTIDE SEQUENCE [LARGE SCALE GENOMIC DNA]</scope>
    <source>
        <strain evidence="14">ATCC 35406 / BCRC 14492 / JCM 8526 / NCTC 13058 / HG 370</strain>
    </source>
</reference>
<dbReference type="Gene3D" id="2.40.170.20">
    <property type="entry name" value="TonB-dependent receptor, beta-barrel domain"/>
    <property type="match status" value="1"/>
</dbReference>
<keyword evidence="4 8" id="KW-0812">Transmembrane</keyword>
<dbReference type="AlphaFoldDB" id="C3J9G0"/>
<dbReference type="Pfam" id="PF13715">
    <property type="entry name" value="CarbopepD_reg_2"/>
    <property type="match status" value="1"/>
</dbReference>
<dbReference type="GO" id="GO:0015344">
    <property type="term" value="F:siderophore uptake transmembrane transporter activity"/>
    <property type="evidence" value="ECO:0007669"/>
    <property type="project" value="TreeGrafter"/>
</dbReference>
<keyword evidence="7 8" id="KW-0998">Cell outer membrane</keyword>
<comment type="caution">
    <text evidence="13">The sequence shown here is derived from an EMBL/GenBank/DDBJ whole genome shotgun (WGS) entry which is preliminary data.</text>
</comment>
<evidence type="ECO:0000256" key="7">
    <source>
        <dbReference type="ARBA" id="ARBA00023237"/>
    </source>
</evidence>
<dbReference type="RefSeq" id="WP_004332911.1">
    <property type="nucleotide sequence ID" value="NZ_ACNN01000012.1"/>
</dbReference>
<dbReference type="InterPro" id="IPR000531">
    <property type="entry name" value="Beta-barrel_TonB"/>
</dbReference>
<evidence type="ECO:0000313" key="13">
    <source>
        <dbReference type="EMBL" id="EEN83278.1"/>
    </source>
</evidence>
<dbReference type="GeneID" id="93366446"/>
<dbReference type="eggNOG" id="COG4771">
    <property type="taxonomic scope" value="Bacteria"/>
</dbReference>
<evidence type="ECO:0000256" key="8">
    <source>
        <dbReference type="PROSITE-ProRule" id="PRU01360"/>
    </source>
</evidence>
<dbReference type="Gene3D" id="2.170.130.10">
    <property type="entry name" value="TonB-dependent receptor, plug domain"/>
    <property type="match status" value="1"/>
</dbReference>
<dbReference type="Proteomes" id="UP000004295">
    <property type="component" value="Unassembled WGS sequence"/>
</dbReference>
<dbReference type="EMBL" id="ACNN01000012">
    <property type="protein sequence ID" value="EEN83278.1"/>
    <property type="molecule type" value="Genomic_DNA"/>
</dbReference>
<dbReference type="GO" id="GO:0044718">
    <property type="term" value="P:siderophore transmembrane transport"/>
    <property type="evidence" value="ECO:0007669"/>
    <property type="project" value="TreeGrafter"/>
</dbReference>
<dbReference type="PROSITE" id="PS52016">
    <property type="entry name" value="TONB_DEPENDENT_REC_3"/>
    <property type="match status" value="1"/>
</dbReference>
<dbReference type="InterPro" id="IPR012910">
    <property type="entry name" value="Plug_dom"/>
</dbReference>
<accession>C3J9G0</accession>
<dbReference type="Gene3D" id="2.60.40.1120">
    <property type="entry name" value="Carboxypeptidase-like, regulatory domain"/>
    <property type="match status" value="1"/>
</dbReference>
<comment type="similarity">
    <text evidence="8 9">Belongs to the TonB-dependent receptor family.</text>
</comment>
<evidence type="ECO:0000256" key="1">
    <source>
        <dbReference type="ARBA" id="ARBA00004571"/>
    </source>
</evidence>
<dbReference type="SUPFAM" id="SSF56935">
    <property type="entry name" value="Porins"/>
    <property type="match status" value="1"/>
</dbReference>
<feature type="chain" id="PRO_5002927990" evidence="10">
    <location>
        <begin position="21"/>
        <end position="861"/>
    </location>
</feature>
<sequence length="861" mass="95852">MKRFAISLLCLLITVAGVNAAPPEKKRPVPTDANIIGHVVDAVTQEHIPGITIQIKGTNFGTSTDATGHYFLRNVKPGKLTLIMRGVGYLSQEKTVVVEKNKVTEVNFEAYEDAVNIDEVVVTANRQATLRRLAPTIVNVVGEEVFSRVNANNLAQGIIFQPGVRVENNCQNCGFNQVRINGLDGRYTQILIDSRPIFSALAGVYGIEQIPTNMIDRVEVVRGGGSALFGSSAIGGVVNIITKEPVGNSFSFGESLTFTGMKNPDNNISMNASLVSDDNRAGAMIFGQTRYRQEWDANNDGYSELGRLNSRSLGTRAFLRTTDYTKLTAEFHTIQEFRRGGDHIDWPDHVASISEHVDHSIFSSNAKFDAFSSDYKHHLLTYISGQIVNRKSYYGGIGELEDDKGNRLGRLGFPIPPEMYGINYGVSKGNTYMGGLQYSYDFDRLLFMPAQVLIGAEYVYDHLSDVMPLRNWLAEKDSKGNLIELFPKIDQKINNWSQLAQIEWKNDMLSILLGARLDENSAVGKPIFSPRATLRYNPTKNVNFRLSYAKGFRAPQVFDEDLHVGVVNGEVQKVYNTPDLRPETSHSINASADLYAQWGPVKANLLVEGFYNKLQDVFVTKLKKIEHGIMMYDRKNGEGATVYGANLEGKLTWSILQLQGGLTLTKNRYDKPEEWGQRADFNDKGFPLIFDTTDELGNPIKAVNKKQESNIITRTPSAYGYFTLGITPVKNFDIALTGTITGPMYVPHAIKYGSTQQPNSGYPQGFDEEALQNYLVAGGLEKDTEIRIDELKKTPTFFDMGFKLSYDFDFFSSTCLQIYAGMNNLLNAMQSDYDKGADRDSGYIYGPTMPRSAFLGMKLSF</sequence>
<evidence type="ECO:0000259" key="11">
    <source>
        <dbReference type="Pfam" id="PF00593"/>
    </source>
</evidence>
<dbReference type="GO" id="GO:0009279">
    <property type="term" value="C:cell outer membrane"/>
    <property type="evidence" value="ECO:0007669"/>
    <property type="project" value="UniProtKB-SubCell"/>
</dbReference>
<dbReference type="Pfam" id="PF07715">
    <property type="entry name" value="Plug"/>
    <property type="match status" value="1"/>
</dbReference>
<protein>
    <submittedName>
        <fullName evidence="13">TonB-dependent receptor</fullName>
    </submittedName>
</protein>
<keyword evidence="2 8" id="KW-0813">Transport</keyword>
<evidence type="ECO:0000256" key="5">
    <source>
        <dbReference type="ARBA" id="ARBA00023077"/>
    </source>
</evidence>
<dbReference type="InterPro" id="IPR039426">
    <property type="entry name" value="TonB-dep_rcpt-like"/>
</dbReference>
<keyword evidence="14" id="KW-1185">Reference proteome</keyword>
<dbReference type="SUPFAM" id="SSF49464">
    <property type="entry name" value="Carboxypeptidase regulatory domain-like"/>
    <property type="match status" value="1"/>
</dbReference>
<evidence type="ECO:0000313" key="14">
    <source>
        <dbReference type="Proteomes" id="UP000004295"/>
    </source>
</evidence>
<dbReference type="InterPro" id="IPR008969">
    <property type="entry name" value="CarboxyPept-like_regulatory"/>
</dbReference>
<feature type="signal peptide" evidence="10">
    <location>
        <begin position="1"/>
        <end position="20"/>
    </location>
</feature>
<evidence type="ECO:0000256" key="4">
    <source>
        <dbReference type="ARBA" id="ARBA00022692"/>
    </source>
</evidence>
<gene>
    <name evidence="13" type="ORF">POREN0001_1104</name>
</gene>
<evidence type="ECO:0000256" key="10">
    <source>
        <dbReference type="SAM" id="SignalP"/>
    </source>
</evidence>
<keyword evidence="5 9" id="KW-0798">TonB box</keyword>
<dbReference type="PANTHER" id="PTHR30069">
    <property type="entry name" value="TONB-DEPENDENT OUTER MEMBRANE RECEPTOR"/>
    <property type="match status" value="1"/>
</dbReference>
<keyword evidence="3 8" id="KW-1134">Transmembrane beta strand</keyword>
<evidence type="ECO:0000256" key="2">
    <source>
        <dbReference type="ARBA" id="ARBA00022448"/>
    </source>
</evidence>
<proteinExistence type="inferred from homology"/>
<feature type="domain" description="TonB-dependent receptor-like beta-barrel" evidence="11">
    <location>
        <begin position="295"/>
        <end position="825"/>
    </location>
</feature>
<evidence type="ECO:0000256" key="6">
    <source>
        <dbReference type="ARBA" id="ARBA00023136"/>
    </source>
</evidence>
<evidence type="ECO:0000256" key="9">
    <source>
        <dbReference type="RuleBase" id="RU003357"/>
    </source>
</evidence>